<comment type="caution">
    <text evidence="1">The sequence shown here is derived from an EMBL/GenBank/DDBJ whole genome shotgun (WGS) entry which is preliminary data.</text>
</comment>
<sequence>MMTQESPSIPGVGRKQAKYVLGRSSTESKRLSDQHEVLLKAAGGYIPVPLSIESEMLEAILDVGTGNGAWLVGLRQSGILPTSVELCGVDVSDKMMPSKELGRKFGLDLRVRDLSDPLPSTWNGKFDYIHGRHVFIWIEPYKWLNVMCNLKRTLKPGGTLVIIYPGEVPYDHQTEKPLGIDTAPKKLFSAFLQHTASAGLPRQAVASLPKLLVEAGFDSDSILSTTKRVNLGSAEPDPALRPASDHHLDFLLELMFNLNASPEDGFPSSDDHAGWEKLLDGWREATDAGFFYDLCILSARKPEN</sequence>
<gene>
    <name evidence="1" type="ORF">PSTG_03074</name>
</gene>
<evidence type="ECO:0000313" key="1">
    <source>
        <dbReference type="EMBL" id="KNF03546.1"/>
    </source>
</evidence>
<dbReference type="AlphaFoldDB" id="A0A0L0VWA0"/>
<dbReference type="EMBL" id="AJIL01000016">
    <property type="protein sequence ID" value="KNF03546.1"/>
    <property type="molecule type" value="Genomic_DNA"/>
</dbReference>
<dbReference type="Proteomes" id="UP000054564">
    <property type="component" value="Unassembled WGS sequence"/>
</dbReference>
<name>A0A0L0VWA0_9BASI</name>
<dbReference type="PANTHER" id="PTHR43591">
    <property type="entry name" value="METHYLTRANSFERASE"/>
    <property type="match status" value="1"/>
</dbReference>
<organism evidence="1 2">
    <name type="scientific">Puccinia striiformis f. sp. tritici PST-78</name>
    <dbReference type="NCBI Taxonomy" id="1165861"/>
    <lineage>
        <taxon>Eukaryota</taxon>
        <taxon>Fungi</taxon>
        <taxon>Dikarya</taxon>
        <taxon>Basidiomycota</taxon>
        <taxon>Pucciniomycotina</taxon>
        <taxon>Pucciniomycetes</taxon>
        <taxon>Pucciniales</taxon>
        <taxon>Pucciniaceae</taxon>
        <taxon>Puccinia</taxon>
    </lineage>
</organism>
<dbReference type="STRING" id="1165861.A0A0L0VWA0"/>
<dbReference type="CDD" id="cd02440">
    <property type="entry name" value="AdoMet_MTases"/>
    <property type="match status" value="1"/>
</dbReference>
<evidence type="ECO:0000313" key="2">
    <source>
        <dbReference type="Proteomes" id="UP000054564"/>
    </source>
</evidence>
<proteinExistence type="predicted"/>
<evidence type="ECO:0008006" key="3">
    <source>
        <dbReference type="Google" id="ProtNLM"/>
    </source>
</evidence>
<accession>A0A0L0VWA0</accession>
<dbReference type="InterPro" id="IPR029063">
    <property type="entry name" value="SAM-dependent_MTases_sf"/>
</dbReference>
<dbReference type="PANTHER" id="PTHR43591:SF110">
    <property type="entry name" value="RHODANESE DOMAIN-CONTAINING PROTEIN"/>
    <property type="match status" value="1"/>
</dbReference>
<keyword evidence="2" id="KW-1185">Reference proteome</keyword>
<dbReference type="SUPFAM" id="SSF53335">
    <property type="entry name" value="S-adenosyl-L-methionine-dependent methyltransferases"/>
    <property type="match status" value="1"/>
</dbReference>
<dbReference type="OrthoDB" id="184880at2759"/>
<reference evidence="2" key="1">
    <citation type="submission" date="2014-03" db="EMBL/GenBank/DDBJ databases">
        <title>The Genome Sequence of Puccinia striiformis f. sp. tritici PST-78.</title>
        <authorList>
            <consortium name="The Broad Institute Genome Sequencing Platform"/>
            <person name="Cuomo C."/>
            <person name="Hulbert S."/>
            <person name="Chen X."/>
            <person name="Walker B."/>
            <person name="Young S.K."/>
            <person name="Zeng Q."/>
            <person name="Gargeya S."/>
            <person name="Fitzgerald M."/>
            <person name="Haas B."/>
            <person name="Abouelleil A."/>
            <person name="Alvarado L."/>
            <person name="Arachchi H.M."/>
            <person name="Berlin A.M."/>
            <person name="Chapman S.B."/>
            <person name="Goldberg J."/>
            <person name="Griggs A."/>
            <person name="Gujja S."/>
            <person name="Hansen M."/>
            <person name="Howarth C."/>
            <person name="Imamovic A."/>
            <person name="Larimer J."/>
            <person name="McCowan C."/>
            <person name="Montmayeur A."/>
            <person name="Murphy C."/>
            <person name="Neiman D."/>
            <person name="Pearson M."/>
            <person name="Priest M."/>
            <person name="Roberts A."/>
            <person name="Saif S."/>
            <person name="Shea T."/>
            <person name="Sisk P."/>
            <person name="Sykes S."/>
            <person name="Wortman J."/>
            <person name="Nusbaum C."/>
            <person name="Birren B."/>
        </authorList>
    </citation>
    <scope>NUCLEOTIDE SEQUENCE [LARGE SCALE GENOMIC DNA]</scope>
    <source>
        <strain evidence="2">race PST-78</strain>
    </source>
</reference>
<protein>
    <recommendedName>
        <fullName evidence="3">Methyltransferase domain-containing protein</fullName>
    </recommendedName>
</protein>
<dbReference type="Gene3D" id="3.40.50.150">
    <property type="entry name" value="Vaccinia Virus protein VP39"/>
    <property type="match status" value="1"/>
</dbReference>
<dbReference type="Pfam" id="PF13489">
    <property type="entry name" value="Methyltransf_23"/>
    <property type="match status" value="1"/>
</dbReference>